<dbReference type="Pfam" id="PF01965">
    <property type="entry name" value="DJ-1_PfpI"/>
    <property type="match status" value="1"/>
</dbReference>
<comment type="caution">
    <text evidence="2">The sequence shown here is derived from an EMBL/GenBank/DDBJ whole genome shotgun (WGS) entry which is preliminary data.</text>
</comment>
<sequence>MTSSSAGTVHLAVYDTFADWETGYATAHLTQNGYTVRTVGLSREPVTTMGGLRVQPDLALDELRPQDSALLILTGAAGWDTGETLAPFARAARSFLDAGVPVAAICGATTGLAREGLLDDRAHTSAVSFYLAATGYAGGERYVEVDAVTDPGADGTGRLVTAGPTEPVAFAREVFALLGVYDAKKLDAWYRLFHDSDASAYEVLQGE</sequence>
<dbReference type="InterPro" id="IPR002818">
    <property type="entry name" value="DJ-1/PfpI"/>
</dbReference>
<name>A0ABN8V3A4_STRGL</name>
<evidence type="ECO:0000313" key="3">
    <source>
        <dbReference type="Proteomes" id="UP001154015"/>
    </source>
</evidence>
<dbReference type="SUPFAM" id="SSF52317">
    <property type="entry name" value="Class I glutamine amidotransferase-like"/>
    <property type="match status" value="1"/>
</dbReference>
<dbReference type="RefSeq" id="WP_318574775.1">
    <property type="nucleotide sequence ID" value="NZ_CAKXYP010000008.1"/>
</dbReference>
<feature type="domain" description="DJ-1/PfpI" evidence="1">
    <location>
        <begin position="9"/>
        <end position="175"/>
    </location>
</feature>
<keyword evidence="3" id="KW-1185">Reference proteome</keyword>
<dbReference type="EMBL" id="CAKXYP010000008">
    <property type="protein sequence ID" value="CAH9416183.1"/>
    <property type="molecule type" value="Genomic_DNA"/>
</dbReference>
<reference evidence="2" key="1">
    <citation type="submission" date="2022-03" db="EMBL/GenBank/DDBJ databases">
        <authorList>
            <person name="Leyn A S."/>
        </authorList>
    </citation>
    <scope>NUCLEOTIDE SEQUENCE</scope>
    <source>
        <strain evidence="2">Streptomyces globisporus 4-3</strain>
    </source>
</reference>
<evidence type="ECO:0000259" key="1">
    <source>
        <dbReference type="Pfam" id="PF01965"/>
    </source>
</evidence>
<dbReference type="InterPro" id="IPR029062">
    <property type="entry name" value="Class_I_gatase-like"/>
</dbReference>
<proteinExistence type="predicted"/>
<protein>
    <recommendedName>
        <fullName evidence="1">DJ-1/PfpI domain-containing protein</fullName>
    </recommendedName>
</protein>
<accession>A0ABN8V3A4</accession>
<organism evidence="2 3">
    <name type="scientific">Streptomyces globisporus</name>
    <dbReference type="NCBI Taxonomy" id="1908"/>
    <lineage>
        <taxon>Bacteria</taxon>
        <taxon>Bacillati</taxon>
        <taxon>Actinomycetota</taxon>
        <taxon>Actinomycetes</taxon>
        <taxon>Kitasatosporales</taxon>
        <taxon>Streptomycetaceae</taxon>
        <taxon>Streptomyces</taxon>
    </lineage>
</organism>
<dbReference type="Proteomes" id="UP001154015">
    <property type="component" value="Unassembled WGS sequence"/>
</dbReference>
<evidence type="ECO:0000313" key="2">
    <source>
        <dbReference type="EMBL" id="CAH9416183.1"/>
    </source>
</evidence>
<gene>
    <name evidence="2" type="ORF">SGL43_03206</name>
</gene>
<dbReference type="Gene3D" id="3.40.50.880">
    <property type="match status" value="1"/>
</dbReference>